<dbReference type="InterPro" id="IPR053812">
    <property type="entry name" value="HTH_Sigma70_ECF-like"/>
</dbReference>
<feature type="domain" description="RNA polymerase sigma-70 ECF-like HTH" evidence="4">
    <location>
        <begin position="6"/>
        <end position="181"/>
    </location>
</feature>
<dbReference type="GO" id="GO:0016987">
    <property type="term" value="F:sigma factor activity"/>
    <property type="evidence" value="ECO:0007669"/>
    <property type="project" value="UniProtKB-KW"/>
</dbReference>
<evidence type="ECO:0000313" key="6">
    <source>
        <dbReference type="Proteomes" id="UP000321583"/>
    </source>
</evidence>
<dbReference type="EMBL" id="VLJS01000063">
    <property type="protein sequence ID" value="TWH09645.1"/>
    <property type="molecule type" value="Genomic_DNA"/>
</dbReference>
<reference evidence="5 6" key="1">
    <citation type="submission" date="2019-07" db="EMBL/GenBank/DDBJ databases">
        <title>Genome sequencing of lignin-degrading bacterial isolates.</title>
        <authorList>
            <person name="Gladden J."/>
        </authorList>
    </citation>
    <scope>NUCLEOTIDE SEQUENCE [LARGE SCALE GENOMIC DNA]</scope>
    <source>
        <strain evidence="5 6">J19</strain>
    </source>
</reference>
<name>A0A562DJ69_9GAMM</name>
<dbReference type="GO" id="GO:0006352">
    <property type="term" value="P:DNA-templated transcription initiation"/>
    <property type="evidence" value="ECO:0007669"/>
    <property type="project" value="InterPro"/>
</dbReference>
<organism evidence="5 6">
    <name type="scientific">Pseudoxanthomonas taiwanensis J19</name>
    <dbReference type="NCBI Taxonomy" id="935569"/>
    <lineage>
        <taxon>Bacteria</taxon>
        <taxon>Pseudomonadati</taxon>
        <taxon>Pseudomonadota</taxon>
        <taxon>Gammaproteobacteria</taxon>
        <taxon>Lysobacterales</taxon>
        <taxon>Lysobacteraceae</taxon>
        <taxon>Pseudoxanthomonas</taxon>
    </lineage>
</organism>
<dbReference type="NCBIfam" id="TIGR02999">
    <property type="entry name" value="Sig-70_X6"/>
    <property type="match status" value="1"/>
</dbReference>
<dbReference type="OrthoDB" id="128473at2"/>
<proteinExistence type="predicted"/>
<gene>
    <name evidence="5" type="ORF">L613_003400000230</name>
</gene>
<dbReference type="RefSeq" id="WP_037034161.1">
    <property type="nucleotide sequence ID" value="NZ_VLJS01000063.1"/>
</dbReference>
<keyword evidence="1" id="KW-0805">Transcription regulation</keyword>
<evidence type="ECO:0000256" key="2">
    <source>
        <dbReference type="ARBA" id="ARBA00023082"/>
    </source>
</evidence>
<protein>
    <submittedName>
        <fullName evidence="5">RNA polymerase sigma factor (TIGR02999 family)</fullName>
    </submittedName>
</protein>
<sequence>MGQECEEITGLLARARNGERQPLAEVFQALYAELHRIAVARVGGSGATITPTVLVNELYLRLASGGLPELADRRHFFVAAAQAMRWILVDHARRAAADKRGGGLAGITLDEGLVDGADADTRILALHEGLEALEQIDPQRRQVVELRYFAGMGFAEIAELLGCSERTAKREWERARAFLHTLLQP</sequence>
<dbReference type="Proteomes" id="UP000321583">
    <property type="component" value="Unassembled WGS sequence"/>
</dbReference>
<accession>A0A562DJ69</accession>
<dbReference type="Gene3D" id="1.10.10.10">
    <property type="entry name" value="Winged helix-like DNA-binding domain superfamily/Winged helix DNA-binding domain"/>
    <property type="match status" value="1"/>
</dbReference>
<dbReference type="InterPro" id="IPR036388">
    <property type="entry name" value="WH-like_DNA-bd_sf"/>
</dbReference>
<keyword evidence="2" id="KW-0731">Sigma factor</keyword>
<evidence type="ECO:0000256" key="1">
    <source>
        <dbReference type="ARBA" id="ARBA00023015"/>
    </source>
</evidence>
<keyword evidence="6" id="KW-1185">Reference proteome</keyword>
<dbReference type="Pfam" id="PF07638">
    <property type="entry name" value="Sigma70_ECF"/>
    <property type="match status" value="1"/>
</dbReference>
<keyword evidence="3" id="KW-0804">Transcription</keyword>
<dbReference type="NCBIfam" id="TIGR02937">
    <property type="entry name" value="sigma70-ECF"/>
    <property type="match status" value="1"/>
</dbReference>
<evidence type="ECO:0000259" key="4">
    <source>
        <dbReference type="Pfam" id="PF07638"/>
    </source>
</evidence>
<dbReference type="PANTHER" id="PTHR43133:SF39">
    <property type="entry name" value="SIMILAR TO RNA POLYMERASE SIGMA-E FACTOR"/>
    <property type="match status" value="1"/>
</dbReference>
<dbReference type="PANTHER" id="PTHR43133">
    <property type="entry name" value="RNA POLYMERASE ECF-TYPE SIGMA FACTO"/>
    <property type="match status" value="1"/>
</dbReference>
<dbReference type="InterPro" id="IPR013324">
    <property type="entry name" value="RNA_pol_sigma_r3/r4-like"/>
</dbReference>
<dbReference type="InterPro" id="IPR039425">
    <property type="entry name" value="RNA_pol_sigma-70-like"/>
</dbReference>
<dbReference type="InterPro" id="IPR011517">
    <property type="entry name" value="RNA_pol_sigma70_ECF-like"/>
</dbReference>
<comment type="caution">
    <text evidence="5">The sequence shown here is derived from an EMBL/GenBank/DDBJ whole genome shotgun (WGS) entry which is preliminary data.</text>
</comment>
<dbReference type="SUPFAM" id="SSF88659">
    <property type="entry name" value="Sigma3 and sigma4 domains of RNA polymerase sigma factors"/>
    <property type="match status" value="1"/>
</dbReference>
<evidence type="ECO:0000313" key="5">
    <source>
        <dbReference type="EMBL" id="TWH09645.1"/>
    </source>
</evidence>
<dbReference type="InterPro" id="IPR014284">
    <property type="entry name" value="RNA_pol_sigma-70_dom"/>
</dbReference>
<evidence type="ECO:0000256" key="3">
    <source>
        <dbReference type="ARBA" id="ARBA00023163"/>
    </source>
</evidence>
<dbReference type="AlphaFoldDB" id="A0A562DJ69"/>